<dbReference type="AlphaFoldDB" id="A0A4P8GB45"/>
<dbReference type="GO" id="GO:0016757">
    <property type="term" value="F:glycosyltransferase activity"/>
    <property type="evidence" value="ECO:0007669"/>
    <property type="project" value="UniProtKB-KW"/>
</dbReference>
<dbReference type="EC" id="2.4.1.-" evidence="2"/>
<dbReference type="Pfam" id="PF00535">
    <property type="entry name" value="Glycos_transf_2"/>
    <property type="match status" value="1"/>
</dbReference>
<feature type="domain" description="Glycosyltransferase 2-like" evidence="1">
    <location>
        <begin position="32"/>
        <end position="95"/>
    </location>
</feature>
<keyword evidence="2" id="KW-0328">Glycosyltransferase</keyword>
<dbReference type="PANTHER" id="PTHR43179:SF10">
    <property type="entry name" value="GLYCOSYL TRANSFERASE"/>
    <property type="match status" value="1"/>
</dbReference>
<accession>A0A4P8GB45</accession>
<dbReference type="Gene3D" id="3.90.550.10">
    <property type="entry name" value="Spore Coat Polysaccharide Biosynthesis Protein SpsA, Chain A"/>
    <property type="match status" value="1"/>
</dbReference>
<evidence type="ECO:0000313" key="2">
    <source>
        <dbReference type="EMBL" id="QCO91893.1"/>
    </source>
</evidence>
<dbReference type="SUPFAM" id="SSF53448">
    <property type="entry name" value="Nucleotide-diphospho-sugar transferases"/>
    <property type="match status" value="1"/>
</dbReference>
<protein>
    <submittedName>
        <fullName evidence="2">Rhamnosyltransferase</fullName>
        <ecNumber evidence="2">2.4.1.-</ecNumber>
    </submittedName>
</protein>
<dbReference type="RefSeq" id="WP_061459520.1">
    <property type="nucleotide sequence ID" value="NZ_JBBKAC010000001.1"/>
</dbReference>
<dbReference type="InterPro" id="IPR029044">
    <property type="entry name" value="Nucleotide-diphossugar_trans"/>
</dbReference>
<reference evidence="2" key="1">
    <citation type="journal article" date="2019" name="Microb. Genom.">
        <title>Putative novel cps loci in a large global collection of pneumococci.</title>
        <authorList>
            <person name="van Tonder A.J."/>
            <person name="Gladstone R.A."/>
            <person name="Lo S.W."/>
            <person name="Nahm M.H."/>
            <person name="du Plessis M."/>
            <person name="Cornick J."/>
            <person name="Kwambana-Adams B."/>
            <person name="Madhi S.A."/>
            <person name="Hawkins P.A."/>
            <person name="Benisty R."/>
            <person name="Dagan R."/>
            <person name="Everett D."/>
            <person name="Antonio M."/>
            <person name="Klugman K.P."/>
            <person name="von Gottberg A."/>
            <person name="Breiman R.F."/>
            <person name="McGee L."/>
            <person name="Bentley S.D."/>
            <person name="The Global Pneumococcal Sequencing C.O."/>
        </authorList>
    </citation>
    <scope>NUCLEOTIDE SEQUENCE</scope>
    <source>
        <strain evidence="2">GPS_ZA_carriage_SP1571</strain>
    </source>
</reference>
<sequence>MGKEIKAVYAILNYNTWEDTARLAQKVATFQHIQSVIIVDNLSTDDSYHYLKRLEGEKISVYQTQRNGGYSVGNNFAARKAYNMGVDILFISNPDVDIDEKDSLMIAQNLYKNSSYALLSGIEYNAMKEIDLPIVWHENSYYDDLLDCLFLTRKWRRKKEDINLSMIKSSIIDVDLVKGSFFAVRLSDFHDVGYFDESVFLFCEERILAKKLQKANKKIGILPEAKYYHNHSTSINERYKKKKEQINLLYKSRYYYNVKYNNISFVKKLCLKSVMMLSILEYIILDMMNLLYTKTNYKKIQ</sequence>
<dbReference type="EMBL" id="MK606430">
    <property type="protein sequence ID" value="QCO91893.1"/>
    <property type="molecule type" value="Genomic_DNA"/>
</dbReference>
<dbReference type="PANTHER" id="PTHR43179">
    <property type="entry name" value="RHAMNOSYLTRANSFERASE WBBL"/>
    <property type="match status" value="1"/>
</dbReference>
<evidence type="ECO:0000259" key="1">
    <source>
        <dbReference type="Pfam" id="PF00535"/>
    </source>
</evidence>
<proteinExistence type="predicted"/>
<dbReference type="InterPro" id="IPR001173">
    <property type="entry name" value="Glyco_trans_2-like"/>
</dbReference>
<organism evidence="2">
    <name type="scientific">Streptococcus pneumoniae</name>
    <dbReference type="NCBI Taxonomy" id="1313"/>
    <lineage>
        <taxon>Bacteria</taxon>
        <taxon>Bacillati</taxon>
        <taxon>Bacillota</taxon>
        <taxon>Bacilli</taxon>
        <taxon>Lactobacillales</taxon>
        <taxon>Streptococcaceae</taxon>
        <taxon>Streptococcus</taxon>
    </lineage>
</organism>
<keyword evidence="2" id="KW-0808">Transferase</keyword>
<name>A0A4P8GB45_STREE</name>